<dbReference type="EMBL" id="JAKILB010000002">
    <property type="protein sequence ID" value="MCL1137675.1"/>
    <property type="molecule type" value="Genomic_DNA"/>
</dbReference>
<name>A0A9X2CGQ5_9GAMM</name>
<comment type="caution">
    <text evidence="2">The sequence shown here is derived from an EMBL/GenBank/DDBJ whole genome shotgun (WGS) entry which is preliminary data.</text>
</comment>
<proteinExistence type="predicted"/>
<evidence type="ECO:0000313" key="3">
    <source>
        <dbReference type="Proteomes" id="UP001139293"/>
    </source>
</evidence>
<keyword evidence="1" id="KW-0732">Signal</keyword>
<dbReference type="AlphaFoldDB" id="A0A9X2CGQ5"/>
<organism evidence="2 3">
    <name type="scientific">Shewanella pneumatophori</name>
    <dbReference type="NCBI Taxonomy" id="314092"/>
    <lineage>
        <taxon>Bacteria</taxon>
        <taxon>Pseudomonadati</taxon>
        <taxon>Pseudomonadota</taxon>
        <taxon>Gammaproteobacteria</taxon>
        <taxon>Alteromonadales</taxon>
        <taxon>Shewanellaceae</taxon>
        <taxon>Shewanella</taxon>
    </lineage>
</organism>
<accession>A0A9X2CGQ5</accession>
<reference evidence="2" key="1">
    <citation type="submission" date="2022-01" db="EMBL/GenBank/DDBJ databases">
        <title>Whole genome-based taxonomy of the Shewanellaceae.</title>
        <authorList>
            <person name="Martin-Rodriguez A.J."/>
        </authorList>
    </citation>
    <scope>NUCLEOTIDE SEQUENCE</scope>
    <source>
        <strain evidence="2">KCTC 23973</strain>
    </source>
</reference>
<sequence>MSYKSSGLLLASLISLPAMANQANSWEFSGTRYQVSGESPFYSASIERERALKPAQMKSLCRKGLALPLRAKYENKLIAAQLIKAPFSDWPMINLQFELDNIQYHNVTNLTASCSAAIIDSGKSTNLARTGLSYAVAYYTTQQYAAIKPLLPYLMKEPVVSMDGASMITLLLQQQDPVKAEAYFDKYVDITKVESDDIKLWLAQWKMQQEQLTTSLAIVELCKSSNCQQLANDIHDAIDKLEQASADDLSSYF</sequence>
<dbReference type="Proteomes" id="UP001139293">
    <property type="component" value="Unassembled WGS sequence"/>
</dbReference>
<feature type="chain" id="PRO_5040745718" description="Solute-binding protein family 3/N-terminal domain-containing protein" evidence="1">
    <location>
        <begin position="21"/>
        <end position="253"/>
    </location>
</feature>
<gene>
    <name evidence="2" type="ORF">L2740_03830</name>
</gene>
<evidence type="ECO:0000313" key="2">
    <source>
        <dbReference type="EMBL" id="MCL1137675.1"/>
    </source>
</evidence>
<keyword evidence="3" id="KW-1185">Reference proteome</keyword>
<feature type="signal peptide" evidence="1">
    <location>
        <begin position="1"/>
        <end position="20"/>
    </location>
</feature>
<protein>
    <recommendedName>
        <fullName evidence="4">Solute-binding protein family 3/N-terminal domain-containing protein</fullName>
    </recommendedName>
</protein>
<evidence type="ECO:0000256" key="1">
    <source>
        <dbReference type="SAM" id="SignalP"/>
    </source>
</evidence>
<evidence type="ECO:0008006" key="4">
    <source>
        <dbReference type="Google" id="ProtNLM"/>
    </source>
</evidence>
<dbReference type="RefSeq" id="WP_248948804.1">
    <property type="nucleotide sequence ID" value="NZ_JAKILB010000002.1"/>
</dbReference>